<evidence type="ECO:0000313" key="2">
    <source>
        <dbReference type="EMBL" id="OHS93805.1"/>
    </source>
</evidence>
<dbReference type="GO" id="GO:0016192">
    <property type="term" value="P:vesicle-mediated transport"/>
    <property type="evidence" value="ECO:0007669"/>
    <property type="project" value="InterPro"/>
</dbReference>
<evidence type="ECO:0008006" key="4">
    <source>
        <dbReference type="Google" id="ProtNLM"/>
    </source>
</evidence>
<dbReference type="InterPro" id="IPR036045">
    <property type="entry name" value="Sec1-like_sf"/>
</dbReference>
<protein>
    <recommendedName>
        <fullName evidence="4">Sec1 family protein</fullName>
    </recommendedName>
</protein>
<dbReference type="SUPFAM" id="SSF56815">
    <property type="entry name" value="Sec1/munc18-like (SM) proteins"/>
    <property type="match status" value="1"/>
</dbReference>
<dbReference type="InterPro" id="IPR027482">
    <property type="entry name" value="Sec1-like_dom2"/>
</dbReference>
<dbReference type="RefSeq" id="XP_068346942.1">
    <property type="nucleotide sequence ID" value="XM_068490607.1"/>
</dbReference>
<dbReference type="OrthoDB" id="10262287at2759"/>
<comment type="similarity">
    <text evidence="1">Belongs to the STXBP/unc-18/SEC1 family.</text>
</comment>
<dbReference type="InterPro" id="IPR001619">
    <property type="entry name" value="Sec1-like"/>
</dbReference>
<reference evidence="2" key="1">
    <citation type="submission" date="2016-10" db="EMBL/GenBank/DDBJ databases">
        <authorList>
            <person name="Benchimol M."/>
            <person name="Almeida L.G."/>
            <person name="Vasconcelos A.T."/>
            <person name="Perreira-Neves A."/>
            <person name="Rosa I.A."/>
            <person name="Tasca T."/>
            <person name="Bogo M.R."/>
            <person name="de Souza W."/>
        </authorList>
    </citation>
    <scope>NUCLEOTIDE SEQUENCE [LARGE SCALE GENOMIC DNA]</scope>
    <source>
        <strain evidence="2">K</strain>
    </source>
</reference>
<comment type="caution">
    <text evidence="2">The sequence shown here is derived from an EMBL/GenBank/DDBJ whole genome shotgun (WGS) entry which is preliminary data.</text>
</comment>
<dbReference type="VEuPathDB" id="TrichDB:TRFO_02320"/>
<dbReference type="Pfam" id="PF00995">
    <property type="entry name" value="Sec1"/>
    <property type="match status" value="1"/>
</dbReference>
<gene>
    <name evidence="2" type="ORF">TRFO_02320</name>
</gene>
<proteinExistence type="inferred from homology"/>
<evidence type="ECO:0000256" key="1">
    <source>
        <dbReference type="ARBA" id="ARBA00009884"/>
    </source>
</evidence>
<dbReference type="EMBL" id="MLAK01001370">
    <property type="protein sequence ID" value="OHS93805.1"/>
    <property type="molecule type" value="Genomic_DNA"/>
</dbReference>
<sequence>MIKIPFGNEEKQFSINFHGNPMKSNEMDSSFHNYIQYRLLDHDNAYLQTILKNISQSKTRTDDKESTTTVSANGKIYNIIECDELEKSINKFLDLVNEAFTRMDKFDAYKKLREQLNYGLGLDFENFSSTIRTMLYAEENCVFASQLIMAQCVLGDKGLQQNFIDEFRDELELRYGAQIGEQLMMLEKLQLLCTKRTGKTFSQLNEHFNLCLNLDSNEQEQNDGNISSAENTADEYSGYVPLSVRIIQTDFETEKSTLKELNDYFPDQYEDGGKIQPNETTLVFFLGGITHLELAWLNWLTERHMNGMANIVVLTTDIFTSERFVKQCLPCLAKDHPSLKEMTDCALHMQSTGNFLSLNDK</sequence>
<dbReference type="PANTHER" id="PTHR11679">
    <property type="entry name" value="VESICLE PROTEIN SORTING-ASSOCIATED"/>
    <property type="match status" value="1"/>
</dbReference>
<dbReference type="AlphaFoldDB" id="A0A1J4J8S6"/>
<dbReference type="Gene3D" id="3.40.50.1910">
    <property type="match status" value="1"/>
</dbReference>
<evidence type="ECO:0000313" key="3">
    <source>
        <dbReference type="Proteomes" id="UP000179807"/>
    </source>
</evidence>
<name>A0A1J4J8S6_9EUKA</name>
<dbReference type="Proteomes" id="UP000179807">
    <property type="component" value="Unassembled WGS sequence"/>
</dbReference>
<organism evidence="2 3">
    <name type="scientific">Tritrichomonas foetus</name>
    <dbReference type="NCBI Taxonomy" id="1144522"/>
    <lineage>
        <taxon>Eukaryota</taxon>
        <taxon>Metamonada</taxon>
        <taxon>Parabasalia</taxon>
        <taxon>Tritrichomonadida</taxon>
        <taxon>Tritrichomonadidae</taxon>
        <taxon>Tritrichomonas</taxon>
    </lineage>
</organism>
<keyword evidence="3" id="KW-1185">Reference proteome</keyword>
<accession>A0A1J4J8S6</accession>
<dbReference type="GeneID" id="94825311"/>